<dbReference type="GO" id="GO:0043546">
    <property type="term" value="F:molybdopterin cofactor binding"/>
    <property type="evidence" value="ECO:0007669"/>
    <property type="project" value="InterPro"/>
</dbReference>
<feature type="non-terminal residue" evidence="3">
    <location>
        <position position="1"/>
    </location>
</feature>
<dbReference type="EMBL" id="UINC01038763">
    <property type="protein sequence ID" value="SVB36231.1"/>
    <property type="molecule type" value="Genomic_DNA"/>
</dbReference>
<sequence length="115" mass="12551">VSNKMMLIPGRSSKQGTSLNKGKLKEEYQEVTSTLEMNKNDMDKMDLADGDKVRLSNEIGETIVSCIGKKPEDLSEGMLFIPYGPPSSNLMASDTAGSGMPLSKHMIVEVEKVKN</sequence>
<proteinExistence type="predicted"/>
<feature type="domain" description="Molybdopterin dinucleotide-binding" evidence="2">
    <location>
        <begin position="6"/>
        <end position="91"/>
    </location>
</feature>
<name>A0A382DEX7_9ZZZZ</name>
<accession>A0A382DEX7</accession>
<evidence type="ECO:0000259" key="2">
    <source>
        <dbReference type="Pfam" id="PF01568"/>
    </source>
</evidence>
<dbReference type="InterPro" id="IPR006657">
    <property type="entry name" value="MoPterin_dinucl-bd_dom"/>
</dbReference>
<dbReference type="InterPro" id="IPR009010">
    <property type="entry name" value="Asp_de-COase-like_dom_sf"/>
</dbReference>
<evidence type="ECO:0000256" key="1">
    <source>
        <dbReference type="SAM" id="MobiDB-lite"/>
    </source>
</evidence>
<dbReference type="AlphaFoldDB" id="A0A382DEX7"/>
<reference evidence="3" key="1">
    <citation type="submission" date="2018-05" db="EMBL/GenBank/DDBJ databases">
        <authorList>
            <person name="Lanie J.A."/>
            <person name="Ng W.-L."/>
            <person name="Kazmierczak K.M."/>
            <person name="Andrzejewski T.M."/>
            <person name="Davidsen T.M."/>
            <person name="Wayne K.J."/>
            <person name="Tettelin H."/>
            <person name="Glass J.I."/>
            <person name="Rusch D."/>
            <person name="Podicherti R."/>
            <person name="Tsui H.-C.T."/>
            <person name="Winkler M.E."/>
        </authorList>
    </citation>
    <scope>NUCLEOTIDE SEQUENCE</scope>
</reference>
<evidence type="ECO:0000313" key="3">
    <source>
        <dbReference type="EMBL" id="SVB36231.1"/>
    </source>
</evidence>
<feature type="region of interest" description="Disordered" evidence="1">
    <location>
        <begin position="1"/>
        <end position="23"/>
    </location>
</feature>
<dbReference type="GO" id="GO:0016491">
    <property type="term" value="F:oxidoreductase activity"/>
    <property type="evidence" value="ECO:0007669"/>
    <property type="project" value="InterPro"/>
</dbReference>
<gene>
    <name evidence="3" type="ORF">METZ01_LOCUS189085</name>
</gene>
<organism evidence="3">
    <name type="scientific">marine metagenome</name>
    <dbReference type="NCBI Taxonomy" id="408172"/>
    <lineage>
        <taxon>unclassified sequences</taxon>
        <taxon>metagenomes</taxon>
        <taxon>ecological metagenomes</taxon>
    </lineage>
</organism>
<dbReference type="Pfam" id="PF01568">
    <property type="entry name" value="Molydop_binding"/>
    <property type="match status" value="1"/>
</dbReference>
<dbReference type="Gene3D" id="2.40.40.20">
    <property type="match status" value="1"/>
</dbReference>
<dbReference type="SUPFAM" id="SSF50692">
    <property type="entry name" value="ADC-like"/>
    <property type="match status" value="1"/>
</dbReference>
<protein>
    <recommendedName>
        <fullName evidence="2">Molybdopterin dinucleotide-binding domain-containing protein</fullName>
    </recommendedName>
</protein>